<dbReference type="SUPFAM" id="SSF53335">
    <property type="entry name" value="S-adenosyl-L-methionine-dependent methyltransferases"/>
    <property type="match status" value="1"/>
</dbReference>
<evidence type="ECO:0000313" key="6">
    <source>
        <dbReference type="EMBL" id="SPT52431.1"/>
    </source>
</evidence>
<dbReference type="PROSITE" id="PS01231">
    <property type="entry name" value="TRMA_2"/>
    <property type="match status" value="1"/>
</dbReference>
<dbReference type="Pfam" id="PF05958">
    <property type="entry name" value="tRNA_U5-meth_tr"/>
    <property type="match status" value="1"/>
</dbReference>
<dbReference type="InterPro" id="IPR029063">
    <property type="entry name" value="SAM-dependent_MTases_sf"/>
</dbReference>
<dbReference type="GO" id="GO:0008168">
    <property type="term" value="F:methyltransferase activity"/>
    <property type="evidence" value="ECO:0007669"/>
    <property type="project" value="UniProtKB-KW"/>
</dbReference>
<dbReference type="InterPro" id="IPR012340">
    <property type="entry name" value="NA-bd_OB-fold"/>
</dbReference>
<feature type="binding site" evidence="4">
    <location>
        <position position="282"/>
    </location>
    <ligand>
        <name>S-adenosyl-L-methionine</name>
        <dbReference type="ChEBI" id="CHEBI:59789"/>
    </ligand>
</feature>
<evidence type="ECO:0000313" key="7">
    <source>
        <dbReference type="Proteomes" id="UP000250006"/>
    </source>
</evidence>
<feature type="binding site" evidence="4">
    <location>
        <position position="328"/>
    </location>
    <ligand>
        <name>S-adenosyl-L-methionine</name>
        <dbReference type="ChEBI" id="CHEBI:59789"/>
    </ligand>
</feature>
<evidence type="ECO:0000256" key="2">
    <source>
        <dbReference type="ARBA" id="ARBA00022679"/>
    </source>
</evidence>
<dbReference type="PANTHER" id="PTHR11061:SF30">
    <property type="entry name" value="TRNA (URACIL(54)-C(5))-METHYLTRANSFERASE"/>
    <property type="match status" value="1"/>
</dbReference>
<dbReference type="RefSeq" id="WP_111835444.1">
    <property type="nucleotide sequence ID" value="NZ_UAPQ01000001.1"/>
</dbReference>
<evidence type="ECO:0000256" key="3">
    <source>
        <dbReference type="ARBA" id="ARBA00022691"/>
    </source>
</evidence>
<keyword evidence="2 4" id="KW-0808">Transferase</keyword>
<dbReference type="InterPro" id="IPR010280">
    <property type="entry name" value="U5_MeTrfase_fam"/>
</dbReference>
<dbReference type="PROSITE" id="PS50926">
    <property type="entry name" value="TRAM"/>
    <property type="match status" value="1"/>
</dbReference>
<evidence type="ECO:0000259" key="5">
    <source>
        <dbReference type="PROSITE" id="PS50926"/>
    </source>
</evidence>
<feature type="binding site" evidence="4">
    <location>
        <position position="349"/>
    </location>
    <ligand>
        <name>S-adenosyl-L-methionine</name>
        <dbReference type="ChEBI" id="CHEBI:59789"/>
    </ligand>
</feature>
<dbReference type="GO" id="GO:0032259">
    <property type="term" value="P:methylation"/>
    <property type="evidence" value="ECO:0007669"/>
    <property type="project" value="UniProtKB-KW"/>
</dbReference>
<sequence>MPEQQSASETGKQVEELVLKVGAPAHGGHCVSRLEHDPTGPVVFVRHALPGETVRARLTERGARSWRAETTEVLVASPDRVRPAWAQAGSGGVGGGELSHVALPAQRTWKRWVLADCLRRIGGQEVADAVAALHEAKGGTIAVEAMPSEQAAEASSRPRVRAHAGTATRTRISLAVTADGQLGMHGFRSGEVLALNSLPLAVPELQALGLTERVVWRRGLKPGDTLHAVAPSAGEPLVLAGKQVLNAQGRPTSRRRIDEVVDASGIGLGQLRYRLHAEGFWQVHRDAPTVLVDRVLRAALSSEPTAAGSLSQPQALQEAPGLKVLELYAGAGLFTLPLSLLAGEVRSIEGSETAVRDARRLLHEHSGAHLFAGRVNARSIAGVGGAFGAAEQRADVVVLDPPRAGARREVVAAVCGLEPRRVVLVACDPAALARDLGTFIQGGYRLAAMSALDLFPHTHHFETIAVLTRG</sequence>
<comment type="caution">
    <text evidence="6">The sequence shown here is derived from an EMBL/GenBank/DDBJ whole genome shotgun (WGS) entry which is preliminary data.</text>
</comment>
<dbReference type="InterPro" id="IPR002792">
    <property type="entry name" value="TRAM_dom"/>
</dbReference>
<comment type="similarity">
    <text evidence="4">Belongs to the class I-like SAM-binding methyltransferase superfamily. RNA M5U methyltransferase family.</text>
</comment>
<keyword evidence="3 4" id="KW-0949">S-adenosyl-L-methionine</keyword>
<dbReference type="Gene3D" id="3.40.50.150">
    <property type="entry name" value="Vaccinia Virus protein VP39"/>
    <property type="match status" value="1"/>
</dbReference>
<dbReference type="InterPro" id="IPR030391">
    <property type="entry name" value="MeTrfase_TrmA_CS"/>
</dbReference>
<organism evidence="6 7">
    <name type="scientific">Actinomyces bovis</name>
    <dbReference type="NCBI Taxonomy" id="1658"/>
    <lineage>
        <taxon>Bacteria</taxon>
        <taxon>Bacillati</taxon>
        <taxon>Actinomycetota</taxon>
        <taxon>Actinomycetes</taxon>
        <taxon>Actinomycetales</taxon>
        <taxon>Actinomycetaceae</taxon>
        <taxon>Actinomyces</taxon>
    </lineage>
</organism>
<evidence type="ECO:0000256" key="4">
    <source>
        <dbReference type="PROSITE-ProRule" id="PRU01024"/>
    </source>
</evidence>
<dbReference type="Gene3D" id="2.40.50.1070">
    <property type="match status" value="1"/>
</dbReference>
<dbReference type="EMBL" id="UAPQ01000001">
    <property type="protein sequence ID" value="SPT52431.1"/>
    <property type="molecule type" value="Genomic_DNA"/>
</dbReference>
<feature type="domain" description="TRAM" evidence="5">
    <location>
        <begin position="7"/>
        <end position="72"/>
    </location>
</feature>
<dbReference type="EC" id="2.1.1.-" evidence="6"/>
<dbReference type="Gene3D" id="2.40.50.140">
    <property type="entry name" value="Nucleic acid-binding proteins"/>
    <property type="match status" value="1"/>
</dbReference>
<protein>
    <submittedName>
        <fullName evidence="6">Uncharacterized RNA methyltransferase Cgl1903/cg2084</fullName>
        <ecNumber evidence="6">2.1.1.-</ecNumber>
    </submittedName>
</protein>
<keyword evidence="7" id="KW-1185">Reference proteome</keyword>
<keyword evidence="1 4" id="KW-0489">Methyltransferase</keyword>
<proteinExistence type="inferred from homology"/>
<dbReference type="CDD" id="cd02440">
    <property type="entry name" value="AdoMet_MTases"/>
    <property type="match status" value="1"/>
</dbReference>
<reference evidence="6 7" key="1">
    <citation type="submission" date="2018-06" db="EMBL/GenBank/DDBJ databases">
        <authorList>
            <consortium name="Pathogen Informatics"/>
            <person name="Doyle S."/>
        </authorList>
    </citation>
    <scope>NUCLEOTIDE SEQUENCE [LARGE SCALE GENOMIC DNA]</scope>
    <source>
        <strain evidence="6 7">NCTC11535</strain>
    </source>
</reference>
<name>A0ABY1VL74_9ACTO</name>
<dbReference type="Proteomes" id="UP000250006">
    <property type="component" value="Unassembled WGS sequence"/>
</dbReference>
<evidence type="ECO:0000256" key="1">
    <source>
        <dbReference type="ARBA" id="ARBA00022603"/>
    </source>
</evidence>
<feature type="binding site" evidence="4">
    <location>
        <position position="400"/>
    </location>
    <ligand>
        <name>S-adenosyl-L-methionine</name>
        <dbReference type="ChEBI" id="CHEBI:59789"/>
    </ligand>
</feature>
<dbReference type="PANTHER" id="PTHR11061">
    <property type="entry name" value="RNA M5U METHYLTRANSFERASE"/>
    <property type="match status" value="1"/>
</dbReference>
<feature type="active site" description="Nucleophile" evidence="4">
    <location>
        <position position="427"/>
    </location>
</feature>
<gene>
    <name evidence="6" type="ORF">NCTC11535_00080</name>
</gene>
<dbReference type="SUPFAM" id="SSF50249">
    <property type="entry name" value="Nucleic acid-binding proteins"/>
    <property type="match status" value="1"/>
</dbReference>
<dbReference type="PROSITE" id="PS51687">
    <property type="entry name" value="SAM_MT_RNA_M5U"/>
    <property type="match status" value="1"/>
</dbReference>
<accession>A0ABY1VL74</accession>